<dbReference type="PANTHER" id="PTHR31377:SF0">
    <property type="entry name" value="AGMATINE DEIMINASE-RELATED"/>
    <property type="match status" value="1"/>
</dbReference>
<protein>
    <submittedName>
        <fullName evidence="4">Putative agmatine deiminase</fullName>
    </submittedName>
</protein>
<gene>
    <name evidence="4" type="primary">aguA</name>
    <name evidence="4" type="ORF">AK812_SmicGene36406</name>
</gene>
<keyword evidence="5" id="KW-1185">Reference proteome</keyword>
<feature type="signal peptide" evidence="3">
    <location>
        <begin position="1"/>
        <end position="20"/>
    </location>
</feature>
<dbReference type="Gene3D" id="3.75.10.10">
    <property type="entry name" value="L-arginine/glycine Amidinotransferase, Chain A"/>
    <property type="match status" value="1"/>
</dbReference>
<feature type="transmembrane region" description="Helical" evidence="2">
    <location>
        <begin position="631"/>
        <end position="652"/>
    </location>
</feature>
<dbReference type="GO" id="GO:0004668">
    <property type="term" value="F:protein-arginine deiminase activity"/>
    <property type="evidence" value="ECO:0007669"/>
    <property type="project" value="InterPro"/>
</dbReference>
<evidence type="ECO:0000313" key="4">
    <source>
        <dbReference type="EMBL" id="OLP82905.1"/>
    </source>
</evidence>
<dbReference type="SUPFAM" id="SSF55909">
    <property type="entry name" value="Pentein"/>
    <property type="match status" value="1"/>
</dbReference>
<sequence length="1326" mass="143212">MKPYQCALATASLFGTFVGALFMPEEAAQQTRVYMSTATSNIWGSDAASAQRSLALLANTMAKYQPVVIYVSPGDVAFMRTQLDTAVQIVEFQVDDLWMRDTSCIFAYSNCSDYTDCIEKYGQPVNHAWPSAPLSCVDFNFNGWGNKQAHANDAKVAANVASFSGATYVRSSLVMEGGSVEVDGEGTAIITRSSVINPNRNPGWTETDIEDELYTTLGIEKVIWTDGILGMDITDAHIDFYARFTSPGVVVAARENDHTLYDYTVTRQVIADLQAATDARGRQLTVHILDNPVGNGVVVAQNFGDSVTDAAAVSKLRELYPGRTVESLNMGTPWETGGARRTANPGEVSKVAVTTVNGVATAAQVQAGRSHGQKSEKAMAEETMAGIRPWKEPGNLGLLAQRLWVLCLAVQMGQAFGVPESACWVKALSTAEDAKLSAQAFAGIPGTAIAVAKSRDVGVDPFFTVEHRMFESVVTIVLMVFKCEEDSASLFQVTVLGHTWSIGPSAERAFIVVDVIISASKKAGRPVSFATVAGETFGPIGAAGVCGLFLMLLTHVSQFAKGHDDPDDGDDEGVVYDADGFISRTRLEFSSLQRGSPVIAQEGPRDDSKAVASSFAQLGPARVVTGANTMLTVGFMAAVSALFTVGAPLMQWDRLTRCADQMPAVLQILIFLEVLPTVCRTVNFDRARASRSWEWDLSPGVAAQCQIQLRKKSPKALLLGQVGTNLSLQSFFNDAPGSRNSWRLRGLLNLLAIAGPVLLAVSSPDIFFKALGLQGADVREDGGDCWCMLRHPQPSTDPAAGAGTPMAMCVHTFIPAVHMRRPVPIEQQEFSANLSRQERMLLSRLSEAGKKGQWSRVKQTFGKYAGCSAPVYNAAIAIKCPAAFLALAASVSGLHCQCKPRTEAANARKAAGDVDGVRSLPNMIPNPVTLHLAVKVVGKLRLPEVVDQIWNETKQKGWVDEIRAAGRIDAAAEMGDIVCAAEVLDYMHRSDLNIDINHFHSAMNACKNAEPPSPSAAMYLYKQLCIGRIGKRLALPMQAAYRVKVVGKLRLPEVVDQIWNETKQKGWVDEIRAAGRIDAAAEMGDIVCAAEAANARKAAGDVDGVRGLPNMIPNPVTLHLAVKVVGKLRLPEVVDQIWNETKQKGWVDEIRAAGRIDAAAEMGDIVCAAEVLDYMHRSDLNIDINHFHSAMNACKNAEPPSPSAAMYLYKQLLEKGFEPTASTMSILMGAHNHAPLTKILSIRGLLSDAGLPPDTYFADSYLVALFEGRRLPTNAKELAAIVHDLDASRRKEVRRALKEFQQESNNVMTPLCIRVAAALRKSKPSC</sequence>
<dbReference type="InterPro" id="IPR007466">
    <property type="entry name" value="Peptidyl-Arg-deiminase_porph"/>
</dbReference>
<name>A0A1Q9CJ23_SYMMI</name>
<dbReference type="GO" id="GO:0009446">
    <property type="term" value="P:putrescine biosynthetic process"/>
    <property type="evidence" value="ECO:0007669"/>
    <property type="project" value="InterPro"/>
</dbReference>
<dbReference type="InterPro" id="IPR011990">
    <property type="entry name" value="TPR-like_helical_dom_sf"/>
</dbReference>
<evidence type="ECO:0000256" key="1">
    <source>
        <dbReference type="ARBA" id="ARBA00022801"/>
    </source>
</evidence>
<dbReference type="PANTHER" id="PTHR31377">
    <property type="entry name" value="AGMATINE DEIMINASE-RELATED"/>
    <property type="match status" value="1"/>
</dbReference>
<dbReference type="Pfam" id="PF04371">
    <property type="entry name" value="PAD_porph"/>
    <property type="match status" value="1"/>
</dbReference>
<keyword evidence="3" id="KW-0732">Signal</keyword>
<dbReference type="GO" id="GO:0047632">
    <property type="term" value="F:agmatine deiminase activity"/>
    <property type="evidence" value="ECO:0007669"/>
    <property type="project" value="TreeGrafter"/>
</dbReference>
<keyword evidence="2" id="KW-0812">Transmembrane</keyword>
<accession>A0A1Q9CJ23</accession>
<feature type="transmembrane region" description="Helical" evidence="2">
    <location>
        <begin position="536"/>
        <end position="553"/>
    </location>
</feature>
<keyword evidence="1" id="KW-0378">Hydrolase</keyword>
<proteinExistence type="predicted"/>
<comment type="caution">
    <text evidence="4">The sequence shown here is derived from an EMBL/GenBank/DDBJ whole genome shotgun (WGS) entry which is preliminary data.</text>
</comment>
<dbReference type="OrthoDB" id="544103at2759"/>
<reference evidence="4 5" key="1">
    <citation type="submission" date="2016-02" db="EMBL/GenBank/DDBJ databases">
        <title>Genome analysis of coral dinoflagellate symbionts highlights evolutionary adaptations to a symbiotic lifestyle.</title>
        <authorList>
            <person name="Aranda M."/>
            <person name="Li Y."/>
            <person name="Liew Y.J."/>
            <person name="Baumgarten S."/>
            <person name="Simakov O."/>
            <person name="Wilson M."/>
            <person name="Piel J."/>
            <person name="Ashoor H."/>
            <person name="Bougouffa S."/>
            <person name="Bajic V.B."/>
            <person name="Ryu T."/>
            <person name="Ravasi T."/>
            <person name="Bayer T."/>
            <person name="Micklem G."/>
            <person name="Kim H."/>
            <person name="Bhak J."/>
            <person name="Lajeunesse T.C."/>
            <person name="Voolstra C.R."/>
        </authorList>
    </citation>
    <scope>NUCLEOTIDE SEQUENCE [LARGE SCALE GENOMIC DNA]</scope>
    <source>
        <strain evidence="4 5">CCMP2467</strain>
    </source>
</reference>
<dbReference type="EMBL" id="LSRX01001157">
    <property type="protein sequence ID" value="OLP82905.1"/>
    <property type="molecule type" value="Genomic_DNA"/>
</dbReference>
<feature type="transmembrane region" description="Helical" evidence="2">
    <location>
        <begin position="664"/>
        <end position="682"/>
    </location>
</feature>
<evidence type="ECO:0000313" key="5">
    <source>
        <dbReference type="Proteomes" id="UP000186817"/>
    </source>
</evidence>
<dbReference type="Proteomes" id="UP000186817">
    <property type="component" value="Unassembled WGS sequence"/>
</dbReference>
<feature type="transmembrane region" description="Helical" evidence="2">
    <location>
        <begin position="747"/>
        <end position="768"/>
    </location>
</feature>
<keyword evidence="2" id="KW-1133">Transmembrane helix</keyword>
<keyword evidence="2" id="KW-0472">Membrane</keyword>
<evidence type="ECO:0000256" key="2">
    <source>
        <dbReference type="SAM" id="Phobius"/>
    </source>
</evidence>
<evidence type="ECO:0000256" key="3">
    <source>
        <dbReference type="SAM" id="SignalP"/>
    </source>
</evidence>
<dbReference type="Gene3D" id="1.25.40.10">
    <property type="entry name" value="Tetratricopeptide repeat domain"/>
    <property type="match status" value="1"/>
</dbReference>
<feature type="chain" id="PRO_5012773779" evidence="3">
    <location>
        <begin position="21"/>
        <end position="1326"/>
    </location>
</feature>
<organism evidence="4 5">
    <name type="scientific">Symbiodinium microadriaticum</name>
    <name type="common">Dinoflagellate</name>
    <name type="synonym">Zooxanthella microadriatica</name>
    <dbReference type="NCBI Taxonomy" id="2951"/>
    <lineage>
        <taxon>Eukaryota</taxon>
        <taxon>Sar</taxon>
        <taxon>Alveolata</taxon>
        <taxon>Dinophyceae</taxon>
        <taxon>Suessiales</taxon>
        <taxon>Symbiodiniaceae</taxon>
        <taxon>Symbiodinium</taxon>
    </lineage>
</organism>